<dbReference type="PANTHER" id="PTHR44307:SF2">
    <property type="entry name" value="PHOSPHOETHANOLAMINE METHYLTRANSFERASE ISOFORM X1"/>
    <property type="match status" value="1"/>
</dbReference>
<keyword evidence="4" id="KW-0808">Transferase</keyword>
<accession>A0ABN9Q135</accession>
<dbReference type="Gene3D" id="3.40.50.150">
    <property type="entry name" value="Vaccinia Virus protein VP39"/>
    <property type="match status" value="1"/>
</dbReference>
<evidence type="ECO:0000313" key="10">
    <source>
        <dbReference type="Proteomes" id="UP001189429"/>
    </source>
</evidence>
<organism evidence="9 10">
    <name type="scientific">Prorocentrum cordatum</name>
    <dbReference type="NCBI Taxonomy" id="2364126"/>
    <lineage>
        <taxon>Eukaryota</taxon>
        <taxon>Sar</taxon>
        <taxon>Alveolata</taxon>
        <taxon>Dinophyceae</taxon>
        <taxon>Prorocentrales</taxon>
        <taxon>Prorocentraceae</taxon>
        <taxon>Prorocentrum</taxon>
    </lineage>
</organism>
<dbReference type="CDD" id="cd02440">
    <property type="entry name" value="AdoMet_MTases"/>
    <property type="match status" value="1"/>
</dbReference>
<evidence type="ECO:0000256" key="2">
    <source>
        <dbReference type="ARBA" id="ARBA00005189"/>
    </source>
</evidence>
<evidence type="ECO:0000256" key="5">
    <source>
        <dbReference type="ARBA" id="ARBA00035674"/>
    </source>
</evidence>
<dbReference type="InterPro" id="IPR013216">
    <property type="entry name" value="Methyltransf_11"/>
</dbReference>
<evidence type="ECO:0000259" key="8">
    <source>
        <dbReference type="Pfam" id="PF08241"/>
    </source>
</evidence>
<protein>
    <recommendedName>
        <fullName evidence="5">phosphoethanolamine N-methyltransferase</fullName>
        <ecNumber evidence="5">2.1.1.103</ecNumber>
    </recommendedName>
</protein>
<comment type="caution">
    <text evidence="9">The sequence shown here is derived from an EMBL/GenBank/DDBJ whole genome shotgun (WGS) entry which is preliminary data.</text>
</comment>
<dbReference type="InterPro" id="IPR029063">
    <property type="entry name" value="SAM-dependent_MTases_sf"/>
</dbReference>
<dbReference type="EC" id="2.1.1.103" evidence="5"/>
<gene>
    <name evidence="9" type="ORF">PCOR1329_LOCUS7819</name>
</gene>
<dbReference type="SUPFAM" id="SSF53335">
    <property type="entry name" value="S-adenosyl-L-methionine-dependent methyltransferases"/>
    <property type="match status" value="1"/>
</dbReference>
<evidence type="ECO:0000256" key="1">
    <source>
        <dbReference type="ARBA" id="ARBA00004969"/>
    </source>
</evidence>
<comment type="pathway">
    <text evidence="1">Phospholipid metabolism; phosphatidylcholine biosynthesis.</text>
</comment>
<evidence type="ECO:0000256" key="4">
    <source>
        <dbReference type="ARBA" id="ARBA00022679"/>
    </source>
</evidence>
<keyword evidence="10" id="KW-1185">Reference proteome</keyword>
<comment type="pathway">
    <text evidence="2">Lipid metabolism.</text>
</comment>
<dbReference type="Pfam" id="PF08241">
    <property type="entry name" value="Methyltransf_11"/>
    <property type="match status" value="1"/>
</dbReference>
<evidence type="ECO:0000256" key="6">
    <source>
        <dbReference type="ARBA" id="ARBA00047619"/>
    </source>
</evidence>
<dbReference type="EMBL" id="CAUYUJ010002125">
    <property type="protein sequence ID" value="CAK0799327.1"/>
    <property type="molecule type" value="Genomic_DNA"/>
</dbReference>
<dbReference type="PANTHER" id="PTHR44307">
    <property type="entry name" value="PHOSPHOETHANOLAMINE METHYLTRANSFERASE"/>
    <property type="match status" value="1"/>
</dbReference>
<evidence type="ECO:0000256" key="3">
    <source>
        <dbReference type="ARBA" id="ARBA00022603"/>
    </source>
</evidence>
<name>A0ABN9Q135_9DINO</name>
<proteinExistence type="predicted"/>
<evidence type="ECO:0000256" key="7">
    <source>
        <dbReference type="ARBA" id="ARBA00047841"/>
    </source>
</evidence>
<feature type="domain" description="Methyltransferase type 11" evidence="8">
    <location>
        <begin position="139"/>
        <end position="243"/>
    </location>
</feature>
<comment type="catalytic activity">
    <reaction evidence="6">
        <text>N,N-dimethylethanolamine phosphate + S-adenosyl-L-methionine = phosphocholine + S-adenosyl-L-homocysteine + H(+)</text>
        <dbReference type="Rhea" id="RHEA:25325"/>
        <dbReference type="ChEBI" id="CHEBI:15378"/>
        <dbReference type="ChEBI" id="CHEBI:57856"/>
        <dbReference type="ChEBI" id="CHEBI:58641"/>
        <dbReference type="ChEBI" id="CHEBI:59789"/>
        <dbReference type="ChEBI" id="CHEBI:295975"/>
        <dbReference type="EC" id="2.1.1.103"/>
    </reaction>
    <physiologicalReaction direction="left-to-right" evidence="6">
        <dbReference type="Rhea" id="RHEA:25326"/>
    </physiologicalReaction>
</comment>
<keyword evidence="3" id="KW-0489">Methyltransferase</keyword>
<evidence type="ECO:0000313" key="9">
    <source>
        <dbReference type="EMBL" id="CAK0799327.1"/>
    </source>
</evidence>
<sequence length="298" mass="31996">MSSTKEEQMYKHKNIRSSERVWLCCCFSFALSSSPIVAVTPEIMAAVRRALRFPASRAASAACGSGAAGAAGVDICNCGADLGRPIPRPDLLACSDLEEGTLPWRIQMYGAALYWHVASVPGDQHGTLDLNMLRGKDVLEVGCMRGGGARYLATVAGTRSYVATDIEDEHIELCRRRWLPSGDVRHPGGLRFEVAAAAKLAEVYPADCFDFVLCVQSIALFADPEGFVRSARHVLRPGGRLVICEALSRRHLQKLLTSVEGAGLVCDAVNDLSGAVNSVGFCNIVGERSYVHLIASKG</sequence>
<reference evidence="9" key="1">
    <citation type="submission" date="2023-10" db="EMBL/GenBank/DDBJ databases">
        <authorList>
            <person name="Chen Y."/>
            <person name="Shah S."/>
            <person name="Dougan E. K."/>
            <person name="Thang M."/>
            <person name="Chan C."/>
        </authorList>
    </citation>
    <scope>NUCLEOTIDE SEQUENCE [LARGE SCALE GENOMIC DNA]</scope>
</reference>
<comment type="catalytic activity">
    <reaction evidence="7">
        <text>N-methylethanolamine phosphate + S-adenosyl-L-methionine = N,N-dimethylethanolamine phosphate + S-adenosyl-L-homocysteine + H(+)</text>
        <dbReference type="Rhea" id="RHEA:25321"/>
        <dbReference type="ChEBI" id="CHEBI:15378"/>
        <dbReference type="ChEBI" id="CHEBI:57781"/>
        <dbReference type="ChEBI" id="CHEBI:57856"/>
        <dbReference type="ChEBI" id="CHEBI:58641"/>
        <dbReference type="ChEBI" id="CHEBI:59789"/>
        <dbReference type="EC" id="2.1.1.103"/>
    </reaction>
    <physiologicalReaction direction="left-to-right" evidence="7">
        <dbReference type="Rhea" id="RHEA:25322"/>
    </physiologicalReaction>
</comment>
<dbReference type="Proteomes" id="UP001189429">
    <property type="component" value="Unassembled WGS sequence"/>
</dbReference>